<name>A0ABC8U5L6_9AQUA</name>
<gene>
    <name evidence="1" type="ORF">ILEXP_LOCUS46919</name>
</gene>
<protein>
    <submittedName>
        <fullName evidence="1">Uncharacterized protein</fullName>
    </submittedName>
</protein>
<sequence>SDDFYVIMTAVRIVMPKTNGHDGDKKDTIMEHMDCDVDPSQGEKFLAIASNLGSKKPISKAHMIALQNIGSICSSVWNNK</sequence>
<evidence type="ECO:0000313" key="1">
    <source>
        <dbReference type="EMBL" id="CAK9177055.1"/>
    </source>
</evidence>
<evidence type="ECO:0000313" key="2">
    <source>
        <dbReference type="Proteomes" id="UP001642360"/>
    </source>
</evidence>
<feature type="non-terminal residue" evidence="1">
    <location>
        <position position="1"/>
    </location>
</feature>
<keyword evidence="2" id="KW-1185">Reference proteome</keyword>
<organism evidence="1 2">
    <name type="scientific">Ilex paraguariensis</name>
    <name type="common">yerba mate</name>
    <dbReference type="NCBI Taxonomy" id="185542"/>
    <lineage>
        <taxon>Eukaryota</taxon>
        <taxon>Viridiplantae</taxon>
        <taxon>Streptophyta</taxon>
        <taxon>Embryophyta</taxon>
        <taxon>Tracheophyta</taxon>
        <taxon>Spermatophyta</taxon>
        <taxon>Magnoliopsida</taxon>
        <taxon>eudicotyledons</taxon>
        <taxon>Gunneridae</taxon>
        <taxon>Pentapetalae</taxon>
        <taxon>asterids</taxon>
        <taxon>campanulids</taxon>
        <taxon>Aquifoliales</taxon>
        <taxon>Aquifoliaceae</taxon>
        <taxon>Ilex</taxon>
    </lineage>
</organism>
<reference evidence="1 2" key="1">
    <citation type="submission" date="2024-02" db="EMBL/GenBank/DDBJ databases">
        <authorList>
            <person name="Vignale AGUSTIN F."/>
            <person name="Sosa J E."/>
            <person name="Modenutti C."/>
        </authorList>
    </citation>
    <scope>NUCLEOTIDE SEQUENCE [LARGE SCALE GENOMIC DNA]</scope>
</reference>
<comment type="caution">
    <text evidence="1">The sequence shown here is derived from an EMBL/GenBank/DDBJ whole genome shotgun (WGS) entry which is preliminary data.</text>
</comment>
<dbReference type="EMBL" id="CAUOFW020006955">
    <property type="protein sequence ID" value="CAK9177055.1"/>
    <property type="molecule type" value="Genomic_DNA"/>
</dbReference>
<dbReference type="Proteomes" id="UP001642360">
    <property type="component" value="Unassembled WGS sequence"/>
</dbReference>
<dbReference type="AlphaFoldDB" id="A0ABC8U5L6"/>
<accession>A0ABC8U5L6</accession>
<proteinExistence type="predicted"/>